<feature type="domain" description="Dihydroneopterin aldolase/epimerase" evidence="7">
    <location>
        <begin position="4"/>
        <end position="116"/>
    </location>
</feature>
<name>A0A0S7WN24_UNCT6</name>
<dbReference type="AlphaFoldDB" id="A0A0S7WN24"/>
<organism evidence="8 9">
    <name type="scientific">candidate division TA06 bacterium DG_26</name>
    <dbReference type="NCBI Taxonomy" id="1703771"/>
    <lineage>
        <taxon>Bacteria</taxon>
        <taxon>Bacteria division TA06</taxon>
    </lineage>
</organism>
<evidence type="ECO:0000259" key="7">
    <source>
        <dbReference type="SMART" id="SM00905"/>
    </source>
</evidence>
<evidence type="ECO:0000313" key="8">
    <source>
        <dbReference type="EMBL" id="KPJ51305.1"/>
    </source>
</evidence>
<keyword evidence="4 6" id="KW-0289">Folate biosynthesis</keyword>
<protein>
    <recommendedName>
        <fullName evidence="6">7,8-dihydroneopterin aldolase</fullName>
        <ecNumber evidence="6">4.1.2.25</ecNumber>
    </recommendedName>
</protein>
<dbReference type="PANTHER" id="PTHR42844">
    <property type="entry name" value="DIHYDRONEOPTERIN ALDOLASE 1-RELATED"/>
    <property type="match status" value="1"/>
</dbReference>
<dbReference type="GO" id="GO:0046654">
    <property type="term" value="P:tetrahydrofolate biosynthetic process"/>
    <property type="evidence" value="ECO:0007669"/>
    <property type="project" value="UniProtKB-UniRule"/>
</dbReference>
<dbReference type="SUPFAM" id="SSF55620">
    <property type="entry name" value="Tetrahydrobiopterin biosynthesis enzymes-like"/>
    <property type="match status" value="1"/>
</dbReference>
<evidence type="ECO:0000313" key="9">
    <source>
        <dbReference type="Proteomes" id="UP000051124"/>
    </source>
</evidence>
<proteinExistence type="inferred from homology"/>
<dbReference type="InterPro" id="IPR006156">
    <property type="entry name" value="Dihydroneopterin_aldolase"/>
</dbReference>
<dbReference type="SMART" id="SM00905">
    <property type="entry name" value="FolB"/>
    <property type="match status" value="1"/>
</dbReference>
<evidence type="ECO:0000256" key="3">
    <source>
        <dbReference type="ARBA" id="ARBA00005708"/>
    </source>
</evidence>
<gene>
    <name evidence="8" type="ORF">AMJ40_00430</name>
</gene>
<comment type="catalytic activity">
    <reaction evidence="1 6">
        <text>7,8-dihydroneopterin = 6-hydroxymethyl-7,8-dihydropterin + glycolaldehyde</text>
        <dbReference type="Rhea" id="RHEA:10540"/>
        <dbReference type="ChEBI" id="CHEBI:17001"/>
        <dbReference type="ChEBI" id="CHEBI:17071"/>
        <dbReference type="ChEBI" id="CHEBI:44841"/>
        <dbReference type="EC" id="4.1.2.25"/>
    </reaction>
</comment>
<evidence type="ECO:0000256" key="5">
    <source>
        <dbReference type="ARBA" id="ARBA00023239"/>
    </source>
</evidence>
<dbReference type="GO" id="GO:0004150">
    <property type="term" value="F:dihydroneopterin aldolase activity"/>
    <property type="evidence" value="ECO:0007669"/>
    <property type="project" value="UniProtKB-UniRule"/>
</dbReference>
<evidence type="ECO:0000256" key="6">
    <source>
        <dbReference type="RuleBase" id="RU362079"/>
    </source>
</evidence>
<comment type="caution">
    <text evidence="8">The sequence shown here is derived from an EMBL/GenBank/DDBJ whole genome shotgun (WGS) entry which is preliminary data.</text>
</comment>
<comment type="similarity">
    <text evidence="3 6">Belongs to the DHNA family.</text>
</comment>
<reference evidence="8 9" key="1">
    <citation type="journal article" date="2015" name="Microbiome">
        <title>Genomic resolution of linkages in carbon, nitrogen, and sulfur cycling among widespread estuary sediment bacteria.</title>
        <authorList>
            <person name="Baker B.J."/>
            <person name="Lazar C.S."/>
            <person name="Teske A.P."/>
            <person name="Dick G.J."/>
        </authorList>
    </citation>
    <scope>NUCLEOTIDE SEQUENCE [LARGE SCALE GENOMIC DNA]</scope>
    <source>
        <strain evidence="8">DG_26</strain>
    </source>
</reference>
<dbReference type="NCBIfam" id="TIGR00526">
    <property type="entry name" value="folB_dom"/>
    <property type="match status" value="1"/>
</dbReference>
<accession>A0A0S7WN24</accession>
<dbReference type="GO" id="GO:0046656">
    <property type="term" value="P:folic acid biosynthetic process"/>
    <property type="evidence" value="ECO:0007669"/>
    <property type="project" value="UniProtKB-UniRule"/>
</dbReference>
<dbReference type="Proteomes" id="UP000051124">
    <property type="component" value="Unassembled WGS sequence"/>
</dbReference>
<dbReference type="GO" id="GO:0005737">
    <property type="term" value="C:cytoplasm"/>
    <property type="evidence" value="ECO:0007669"/>
    <property type="project" value="TreeGrafter"/>
</dbReference>
<comment type="function">
    <text evidence="6">Catalyzes the conversion of 7,8-dihydroneopterin to 6-hydroxymethyl-7,8-dihydropterin.</text>
</comment>
<keyword evidence="5 6" id="KW-0456">Lyase</keyword>
<dbReference type="PANTHER" id="PTHR42844:SF1">
    <property type="entry name" value="DIHYDRONEOPTERIN ALDOLASE 1-RELATED"/>
    <property type="match status" value="1"/>
</dbReference>
<dbReference type="EC" id="4.1.2.25" evidence="6"/>
<comment type="pathway">
    <text evidence="2 6">Cofactor biosynthesis; tetrahydrofolate biosynthesis; 2-amino-4-hydroxy-6-hydroxymethyl-7,8-dihydropteridine diphosphate from 7,8-dihydroneopterin triphosphate: step 3/4.</text>
</comment>
<dbReference type="InterPro" id="IPR043133">
    <property type="entry name" value="GTP-CH-I_C/QueF"/>
</dbReference>
<dbReference type="Pfam" id="PF02152">
    <property type="entry name" value="FolB"/>
    <property type="match status" value="1"/>
</dbReference>
<evidence type="ECO:0000256" key="2">
    <source>
        <dbReference type="ARBA" id="ARBA00005013"/>
    </source>
</evidence>
<dbReference type="UniPathway" id="UPA00077">
    <property type="reaction ID" value="UER00154"/>
</dbReference>
<sequence>MDKIALRRMVFYGHHGVTATEREKGTSVEVDCVLYRDLRDAGSADDLNKSIDVRDVYTLIESIVLESRFYTMEALAERISDDIIRRYSPEKVVIRVSKPHPPEMGNTGSWYVEIEREP</sequence>
<evidence type="ECO:0000256" key="4">
    <source>
        <dbReference type="ARBA" id="ARBA00022909"/>
    </source>
</evidence>
<dbReference type="InterPro" id="IPR006157">
    <property type="entry name" value="FolB_dom"/>
</dbReference>
<evidence type="ECO:0000256" key="1">
    <source>
        <dbReference type="ARBA" id="ARBA00001353"/>
    </source>
</evidence>
<dbReference type="NCBIfam" id="TIGR00525">
    <property type="entry name" value="folB"/>
    <property type="match status" value="1"/>
</dbReference>
<dbReference type="EMBL" id="LIZT01000003">
    <property type="protein sequence ID" value="KPJ51305.1"/>
    <property type="molecule type" value="Genomic_DNA"/>
</dbReference>
<dbReference type="Gene3D" id="3.30.1130.10">
    <property type="match status" value="1"/>
</dbReference>